<reference evidence="17 18" key="1">
    <citation type="submission" date="2019-03" db="EMBL/GenBank/DDBJ databases">
        <authorList>
            <person name="Sebastian G."/>
            <person name="Baumann P."/>
            <person name="Ruckert C."/>
            <person name="Kalinowski J."/>
            <person name="Nebel B."/>
            <person name="Takors R."/>
            <person name="Blombach B."/>
        </authorList>
    </citation>
    <scope>NUCLEOTIDE SEQUENCE [LARGE SCALE GENOMIC DNA]</scope>
    <source>
        <strain evidence="17 18">DSM 1084</strain>
    </source>
</reference>
<dbReference type="PIRSF" id="PIRSF016578">
    <property type="entry name" value="HsaA"/>
    <property type="match status" value="1"/>
</dbReference>
<evidence type="ECO:0000313" key="17">
    <source>
        <dbReference type="EMBL" id="QBM26218.1"/>
    </source>
</evidence>
<proteinExistence type="inferred from homology"/>
<sequence>MSTRPVNPVTGLDFTPAVGDMPFTPLQREWLAKAHVLGRDKFAARAAQWDKEASFPFANYDDLREQGFLKLCVPVEFGGAGADFPTYMMVAAEIGRFCGATALTWNMHICSTMWTGVLADGIAMSDEQRAEHAARRKLHFARIVNEGKLYAQPFSEGTAAAAGRAPFGTTAKKVEGGWLINGRKIWASLSGAADYYGVLCTEDKGDHHPDARDTLYISVPATAEGFSISGDWDPLGMRGTVSRNLTFKDVFVSDDEQLMPRGIYFKGAQTWPAMFFTLSPTYLGVANAAYDFTVQYLRGEVPGEPPIKRRQFPTKQITVAQMRLQLEAMKSLFTRAIFEAKPNPSKDEKLRLYAAHHAVMEGANDLARLAIRTCGGQSMLKHLPLERLYRDSRCGALMLPWTAELILDRMGRETLYEPGERDE</sequence>
<dbReference type="Gene3D" id="2.40.110.10">
    <property type="entry name" value="Butyryl-CoA Dehydrogenase, subunit A, domain 2"/>
    <property type="match status" value="1"/>
</dbReference>
<evidence type="ECO:0000256" key="2">
    <source>
        <dbReference type="ARBA" id="ARBA00022630"/>
    </source>
</evidence>
<evidence type="ECO:0000256" key="13">
    <source>
        <dbReference type="ARBA" id="ARBA00049456"/>
    </source>
</evidence>
<keyword evidence="2" id="KW-0285">Flavoprotein</keyword>
<comment type="pathway">
    <text evidence="7">Sulfur metabolism; dibenzothiophene degradation.</text>
</comment>
<dbReference type="GO" id="GO:0005737">
    <property type="term" value="C:cytoplasm"/>
    <property type="evidence" value="ECO:0007669"/>
    <property type="project" value="UniProtKB-SubCell"/>
</dbReference>
<dbReference type="CDD" id="cd00567">
    <property type="entry name" value="ACAD"/>
    <property type="match status" value="1"/>
</dbReference>
<dbReference type="InterPro" id="IPR046373">
    <property type="entry name" value="Acyl-CoA_Oxase/DH_mid-dom_sf"/>
</dbReference>
<evidence type="ECO:0000256" key="9">
    <source>
        <dbReference type="ARBA" id="ARBA00034328"/>
    </source>
</evidence>
<dbReference type="PANTHER" id="PTHR43884:SF12">
    <property type="entry name" value="ISOVALERYL-COA DEHYDROGENASE, MITOCHONDRIAL-RELATED"/>
    <property type="match status" value="1"/>
</dbReference>
<dbReference type="GO" id="GO:0018640">
    <property type="term" value="F:dibenzothiophene monooxygenase activity"/>
    <property type="evidence" value="ECO:0007669"/>
    <property type="project" value="RHEA"/>
</dbReference>
<evidence type="ECO:0000259" key="16">
    <source>
        <dbReference type="Pfam" id="PF08028"/>
    </source>
</evidence>
<evidence type="ECO:0000256" key="4">
    <source>
        <dbReference type="ARBA" id="ARBA00022741"/>
    </source>
</evidence>
<dbReference type="KEGG" id="hpse:HPF_00915"/>
<dbReference type="Gene3D" id="1.10.540.10">
    <property type="entry name" value="Acyl-CoA dehydrogenase/oxidase, N-terminal domain"/>
    <property type="match status" value="1"/>
</dbReference>
<dbReference type="InterPro" id="IPR013786">
    <property type="entry name" value="AcylCoA_DH/ox_N"/>
</dbReference>
<dbReference type="InterPro" id="IPR009100">
    <property type="entry name" value="AcylCoA_DH/oxidase_NM_dom_sf"/>
</dbReference>
<feature type="domain" description="Acyl-CoA dehydrogenase C-terminal" evidence="16">
    <location>
        <begin position="278"/>
        <end position="394"/>
    </location>
</feature>
<dbReference type="SUPFAM" id="SSF56645">
    <property type="entry name" value="Acyl-CoA dehydrogenase NM domain-like"/>
    <property type="match status" value="1"/>
</dbReference>
<name>A0A4P6WVR7_HYDPS</name>
<dbReference type="Gene3D" id="1.20.140.10">
    <property type="entry name" value="Butyryl-CoA Dehydrogenase, subunit A, domain 3"/>
    <property type="match status" value="1"/>
</dbReference>
<evidence type="ECO:0000256" key="3">
    <source>
        <dbReference type="ARBA" id="ARBA00022643"/>
    </source>
</evidence>
<evidence type="ECO:0000259" key="14">
    <source>
        <dbReference type="Pfam" id="PF02770"/>
    </source>
</evidence>
<dbReference type="InterPro" id="IPR013107">
    <property type="entry name" value="Acyl-CoA_DH_C"/>
</dbReference>
<comment type="similarity">
    <text evidence="8">Belongs to the DszC flavin monooxygenase family.</text>
</comment>
<evidence type="ECO:0000313" key="18">
    <source>
        <dbReference type="Proteomes" id="UP000293912"/>
    </source>
</evidence>
<evidence type="ECO:0000256" key="7">
    <source>
        <dbReference type="ARBA" id="ARBA00034307"/>
    </source>
</evidence>
<keyword evidence="4" id="KW-0547">Nucleotide-binding</keyword>
<feature type="domain" description="Acyl-CoA dehydrogenase/oxidase N-terminal" evidence="15">
    <location>
        <begin position="26"/>
        <end position="113"/>
    </location>
</feature>
<keyword evidence="3" id="KW-0288">FMN</keyword>
<evidence type="ECO:0000256" key="11">
    <source>
        <dbReference type="ARBA" id="ARBA00047859"/>
    </source>
</evidence>
<dbReference type="EC" id="1.14.14.21" evidence="9"/>
<dbReference type="Pfam" id="PF02771">
    <property type="entry name" value="Acyl-CoA_dh_N"/>
    <property type="match status" value="1"/>
</dbReference>
<comment type="catalytic activity">
    <reaction evidence="12">
        <text>dibenzothiophene 5-oxide + FMNH2 + O2 = dibenzothiophene 5,5-dioxide + FMN + H2O + H(+)</text>
        <dbReference type="Rhea" id="RHEA:49080"/>
        <dbReference type="ChEBI" id="CHEBI:15377"/>
        <dbReference type="ChEBI" id="CHEBI:15378"/>
        <dbReference type="ChEBI" id="CHEBI:15379"/>
        <dbReference type="ChEBI" id="CHEBI:23683"/>
        <dbReference type="ChEBI" id="CHEBI:57618"/>
        <dbReference type="ChEBI" id="CHEBI:58210"/>
        <dbReference type="ChEBI" id="CHEBI:90356"/>
    </reaction>
</comment>
<dbReference type="GO" id="GO:0003995">
    <property type="term" value="F:acyl-CoA dehydrogenase activity"/>
    <property type="evidence" value="ECO:0007669"/>
    <property type="project" value="TreeGrafter"/>
</dbReference>
<dbReference type="Proteomes" id="UP000293912">
    <property type="component" value="Chromosome"/>
</dbReference>
<keyword evidence="6" id="KW-0503">Monooxygenase</keyword>
<feature type="domain" description="Acyl-CoA oxidase/dehydrogenase middle" evidence="14">
    <location>
        <begin position="169"/>
        <end position="250"/>
    </location>
</feature>
<dbReference type="Pfam" id="PF08028">
    <property type="entry name" value="Acyl-CoA_dh_2"/>
    <property type="match status" value="1"/>
</dbReference>
<evidence type="ECO:0000256" key="8">
    <source>
        <dbReference type="ARBA" id="ARBA00034317"/>
    </source>
</evidence>
<dbReference type="SUPFAM" id="SSF47203">
    <property type="entry name" value="Acyl-CoA dehydrogenase C-terminal domain-like"/>
    <property type="match status" value="1"/>
</dbReference>
<dbReference type="Pfam" id="PF02770">
    <property type="entry name" value="Acyl-CoA_dh_M"/>
    <property type="match status" value="1"/>
</dbReference>
<evidence type="ECO:0000256" key="1">
    <source>
        <dbReference type="ARBA" id="ARBA00004496"/>
    </source>
</evidence>
<gene>
    <name evidence="17" type="primary">ydbM</name>
    <name evidence="17" type="ORF">HPF_00915</name>
</gene>
<protein>
    <recommendedName>
        <fullName evidence="10">Dibenzothiophene monooxygenase</fullName>
        <ecNumber evidence="9">1.14.14.21</ecNumber>
    </recommendedName>
</protein>
<dbReference type="PANTHER" id="PTHR43884">
    <property type="entry name" value="ACYL-COA DEHYDROGENASE"/>
    <property type="match status" value="1"/>
</dbReference>
<comment type="subcellular location">
    <subcellularLocation>
        <location evidence="1">Cytoplasm</location>
    </subcellularLocation>
</comment>
<dbReference type="InterPro" id="IPR036250">
    <property type="entry name" value="AcylCo_DH-like_C"/>
</dbReference>
<evidence type="ECO:0000259" key="15">
    <source>
        <dbReference type="Pfam" id="PF02771"/>
    </source>
</evidence>
<evidence type="ECO:0000256" key="10">
    <source>
        <dbReference type="ARBA" id="ARBA00034345"/>
    </source>
</evidence>
<keyword evidence="5 17" id="KW-0560">Oxidoreductase</keyword>
<dbReference type="RefSeq" id="WP_133155477.1">
    <property type="nucleotide sequence ID" value="NZ_CP037867.1"/>
</dbReference>
<dbReference type="InterPro" id="IPR006091">
    <property type="entry name" value="Acyl-CoA_Oxase/DH_mid-dom"/>
</dbReference>
<keyword evidence="18" id="KW-1185">Reference proteome</keyword>
<dbReference type="InterPro" id="IPR037069">
    <property type="entry name" value="AcylCoA_DH/ox_N_sf"/>
</dbReference>
<accession>A0A4P6WVR7</accession>
<comment type="catalytic activity">
    <reaction evidence="11">
        <text>dibenzothiophene + FMNH2 + O2 = dibenzothiophene 5-oxide + FMN + H2O + H(+)</text>
        <dbReference type="Rhea" id="RHEA:49076"/>
        <dbReference type="ChEBI" id="CHEBI:15377"/>
        <dbReference type="ChEBI" id="CHEBI:15378"/>
        <dbReference type="ChEBI" id="CHEBI:15379"/>
        <dbReference type="ChEBI" id="CHEBI:23681"/>
        <dbReference type="ChEBI" id="CHEBI:23683"/>
        <dbReference type="ChEBI" id="CHEBI:57618"/>
        <dbReference type="ChEBI" id="CHEBI:58210"/>
    </reaction>
</comment>
<organism evidence="17 18">
    <name type="scientific">Hydrogenophaga pseudoflava</name>
    <name type="common">Pseudomonas carboxydoflava</name>
    <dbReference type="NCBI Taxonomy" id="47421"/>
    <lineage>
        <taxon>Bacteria</taxon>
        <taxon>Pseudomonadati</taxon>
        <taxon>Pseudomonadota</taxon>
        <taxon>Betaproteobacteria</taxon>
        <taxon>Burkholderiales</taxon>
        <taxon>Comamonadaceae</taxon>
        <taxon>Hydrogenophaga</taxon>
    </lineage>
</organism>
<comment type="catalytic activity">
    <reaction evidence="13">
        <text>dibenzothiophene + 2 FMNH2 + 2 O2 = dibenzothiophene 5,5-dioxide + 2 FMN + 2 H2O + 2 H(+)</text>
        <dbReference type="Rhea" id="RHEA:49072"/>
        <dbReference type="ChEBI" id="CHEBI:15377"/>
        <dbReference type="ChEBI" id="CHEBI:15378"/>
        <dbReference type="ChEBI" id="CHEBI:15379"/>
        <dbReference type="ChEBI" id="CHEBI:23681"/>
        <dbReference type="ChEBI" id="CHEBI:57618"/>
        <dbReference type="ChEBI" id="CHEBI:58210"/>
        <dbReference type="ChEBI" id="CHEBI:90356"/>
        <dbReference type="EC" id="1.14.14.21"/>
    </reaction>
</comment>
<evidence type="ECO:0000256" key="6">
    <source>
        <dbReference type="ARBA" id="ARBA00023033"/>
    </source>
</evidence>
<evidence type="ECO:0000256" key="12">
    <source>
        <dbReference type="ARBA" id="ARBA00048445"/>
    </source>
</evidence>
<dbReference type="AlphaFoldDB" id="A0A4P6WVR7"/>
<evidence type="ECO:0000256" key="5">
    <source>
        <dbReference type="ARBA" id="ARBA00023002"/>
    </source>
</evidence>
<dbReference type="GO" id="GO:0050660">
    <property type="term" value="F:flavin adenine dinucleotide binding"/>
    <property type="evidence" value="ECO:0007669"/>
    <property type="project" value="InterPro"/>
</dbReference>
<dbReference type="EMBL" id="CP037867">
    <property type="protein sequence ID" value="QBM26218.1"/>
    <property type="molecule type" value="Genomic_DNA"/>
</dbReference>